<dbReference type="InterPro" id="IPR034151">
    <property type="entry name" value="TOPRIM_DnaG_bac"/>
</dbReference>
<reference evidence="7 8" key="1">
    <citation type="submission" date="2016-11" db="EMBL/GenBank/DDBJ databases">
        <authorList>
            <person name="Jaros S."/>
            <person name="Januszkiewicz K."/>
            <person name="Wedrychowicz H."/>
        </authorList>
    </citation>
    <scope>NUCLEOTIDE SEQUENCE [LARGE SCALE GENOMIC DNA]</scope>
    <source>
        <strain evidence="7 8">BPI-34</strain>
    </source>
</reference>
<dbReference type="InterPro" id="IPR006295">
    <property type="entry name" value="DNA_primase_DnaG"/>
</dbReference>
<dbReference type="RefSeq" id="WP_073046673.1">
    <property type="nucleotide sequence ID" value="NZ_FOLF01000005.1"/>
</dbReference>
<dbReference type="GO" id="GO:0008270">
    <property type="term" value="F:zinc ion binding"/>
    <property type="evidence" value="ECO:0007669"/>
    <property type="project" value="UniProtKB-KW"/>
</dbReference>
<protein>
    <submittedName>
        <fullName evidence="7">DNA primase, catalytic core</fullName>
    </submittedName>
</protein>
<dbReference type="InterPro" id="IPR002694">
    <property type="entry name" value="Znf_CHC2"/>
</dbReference>
<dbReference type="InterPro" id="IPR013264">
    <property type="entry name" value="DNAG_N"/>
</dbReference>
<dbReference type="InterPro" id="IPR037068">
    <property type="entry name" value="DNA_primase_core_N_sf"/>
</dbReference>
<dbReference type="GO" id="GO:0003899">
    <property type="term" value="F:DNA-directed RNA polymerase activity"/>
    <property type="evidence" value="ECO:0007669"/>
    <property type="project" value="InterPro"/>
</dbReference>
<dbReference type="PANTHER" id="PTHR30313:SF2">
    <property type="entry name" value="DNA PRIMASE"/>
    <property type="match status" value="1"/>
</dbReference>
<dbReference type="Gene3D" id="3.90.980.10">
    <property type="entry name" value="DNA primase, catalytic core, N-terminal domain"/>
    <property type="match status" value="1"/>
</dbReference>
<evidence type="ECO:0000256" key="4">
    <source>
        <dbReference type="ARBA" id="ARBA00022842"/>
    </source>
</evidence>
<dbReference type="Pfam" id="PF01807">
    <property type="entry name" value="Zn_ribbon_DnaG"/>
    <property type="match status" value="1"/>
</dbReference>
<accession>A0A1M7LQ45</accession>
<evidence type="ECO:0000256" key="3">
    <source>
        <dbReference type="ARBA" id="ARBA00022833"/>
    </source>
</evidence>
<dbReference type="GO" id="GO:0006269">
    <property type="term" value="P:DNA replication, synthesis of primer"/>
    <property type="evidence" value="ECO:0007669"/>
    <property type="project" value="InterPro"/>
</dbReference>
<keyword evidence="5" id="KW-0238">DNA-binding</keyword>
<dbReference type="Pfam" id="PF08275">
    <property type="entry name" value="DNAG_N"/>
    <property type="match status" value="1"/>
</dbReference>
<dbReference type="CDD" id="cd03364">
    <property type="entry name" value="TOPRIM_DnaG_primases"/>
    <property type="match status" value="1"/>
</dbReference>
<keyword evidence="4" id="KW-0460">Magnesium</keyword>
<dbReference type="EMBL" id="FRCJ01000006">
    <property type="protein sequence ID" value="SHM80301.1"/>
    <property type="molecule type" value="Genomic_DNA"/>
</dbReference>
<keyword evidence="1" id="KW-0479">Metal-binding</keyword>
<dbReference type="SUPFAM" id="SSF52540">
    <property type="entry name" value="P-loop containing nucleoside triphosphate hydrolases"/>
    <property type="match status" value="1"/>
</dbReference>
<proteinExistence type="predicted"/>
<evidence type="ECO:0000256" key="2">
    <source>
        <dbReference type="ARBA" id="ARBA00022771"/>
    </source>
</evidence>
<evidence type="ECO:0000256" key="5">
    <source>
        <dbReference type="ARBA" id="ARBA00023125"/>
    </source>
</evidence>
<feature type="domain" description="Zinc finger CHC2-type" evidence="6">
    <location>
        <begin position="34"/>
        <end position="88"/>
    </location>
</feature>
<dbReference type="InterPro" id="IPR019475">
    <property type="entry name" value="DNA_primase_DnaB-bd"/>
</dbReference>
<organism evidence="7 8">
    <name type="scientific">Xylanibacter ruminicola</name>
    <name type="common">Prevotella ruminicola</name>
    <dbReference type="NCBI Taxonomy" id="839"/>
    <lineage>
        <taxon>Bacteria</taxon>
        <taxon>Pseudomonadati</taxon>
        <taxon>Bacteroidota</taxon>
        <taxon>Bacteroidia</taxon>
        <taxon>Bacteroidales</taxon>
        <taxon>Prevotellaceae</taxon>
        <taxon>Xylanibacter</taxon>
    </lineage>
</organism>
<dbReference type="Proteomes" id="UP000184280">
    <property type="component" value="Unassembled WGS sequence"/>
</dbReference>
<evidence type="ECO:0000313" key="8">
    <source>
        <dbReference type="Proteomes" id="UP000184280"/>
    </source>
</evidence>
<dbReference type="NCBIfam" id="TIGR01391">
    <property type="entry name" value="dnaG"/>
    <property type="match status" value="1"/>
</dbReference>
<keyword evidence="3" id="KW-0862">Zinc</keyword>
<name>A0A1M7LQ45_XYLRU</name>
<dbReference type="GO" id="GO:0005737">
    <property type="term" value="C:cytoplasm"/>
    <property type="evidence" value="ECO:0007669"/>
    <property type="project" value="TreeGrafter"/>
</dbReference>
<dbReference type="GO" id="GO:0003677">
    <property type="term" value="F:DNA binding"/>
    <property type="evidence" value="ECO:0007669"/>
    <property type="project" value="UniProtKB-KW"/>
</dbReference>
<evidence type="ECO:0000259" key="6">
    <source>
        <dbReference type="SMART" id="SM00400"/>
    </source>
</evidence>
<dbReference type="Gene3D" id="3.90.580.10">
    <property type="entry name" value="Zinc finger, CHC2-type domain"/>
    <property type="match status" value="1"/>
</dbReference>
<dbReference type="InterPro" id="IPR050219">
    <property type="entry name" value="DnaG_primase"/>
</dbReference>
<dbReference type="AlphaFoldDB" id="A0A1M7LQ45"/>
<dbReference type="SUPFAM" id="SSF56731">
    <property type="entry name" value="DNA primase core"/>
    <property type="match status" value="1"/>
</dbReference>
<dbReference type="SUPFAM" id="SSF57783">
    <property type="entry name" value="Zinc beta-ribbon"/>
    <property type="match status" value="1"/>
</dbReference>
<keyword evidence="2" id="KW-0863">Zinc-finger</keyword>
<dbReference type="InterPro" id="IPR027417">
    <property type="entry name" value="P-loop_NTPase"/>
</dbReference>
<evidence type="ECO:0000313" key="7">
    <source>
        <dbReference type="EMBL" id="SHM80301.1"/>
    </source>
</evidence>
<dbReference type="OrthoDB" id="1110431at2"/>
<dbReference type="SMART" id="SM00400">
    <property type="entry name" value="ZnF_CHCC"/>
    <property type="match status" value="1"/>
</dbReference>
<gene>
    <name evidence="7" type="ORF">SAMN04488494_2655</name>
</gene>
<dbReference type="PANTHER" id="PTHR30313">
    <property type="entry name" value="DNA PRIMASE"/>
    <property type="match status" value="1"/>
</dbReference>
<dbReference type="Gene3D" id="3.40.1360.10">
    <property type="match status" value="1"/>
</dbReference>
<sequence>MIDKKYIDKVLDEVDLAEVVSDYGVKLQLRGHTAKGCCPFHQEDTPSFHIDTAKNLYHCFGCGKGGNVINFVMEQDGLTFPLAVKKLLKEKLHIDLSDSDLQSTPEEEERYKKLESMRIINERLCAFFCQEIGKETPDAKSANAYMLSRWNEEYCKEKHIGYAPDNWTSVIDYAKKEGLSLELMQEMGILKLSEKTHSVYCVYRNRIMIPIRDRYSHIEGFTARAIDDKSDCKYLNSADSDLYCKSRSIFGIDTAIKKARGDRKLYLVEGAPDVMKLQSVGIFNAIASLGGSWTVNQFQKLKDYRLQDCTLCFIPDSDIPKDKEELGAGFCNVIRNGALAMQQGFTVSVKEIPNDLSVEQPKKIDPDEFFTDKADLAKLEEREFLLWAFEKRFNKNGTTEEKQKAIDETCELLLCIKDETIRERYITALARIDGNKTIWRQALNTAMKKRQKQLSEKNNEGDIDMLRSFGFTVQHGCYYGYNQKGEEKQWSNFTLKPLFHVKDDIHPIRLFEICNSDGQKEIIELNMEEFTSSKKLRQKLVGIGNYTWLADDSSQIQLMRYLAKVSETAVEIKQLGWQQQGFYCFCNGALEDGVWHPVDDKGIVRLEKRNYYLPAMSQIYKDSTELYSNERKFRHQTYSNISLHDYFSKIVDVFGDNAVISLCFYMATLFKDVYKQKSPSFPILNIFGPKGSGKTELAETMMAFFVVGNEPQNIETATIPALADAVASVSNALVHIDEYKNGIDTKKIEWLKDLWACIGRSRMNMDKDKKREQARVDSGIILTGQEMPTADIALFTRLIFLAYDRDHHNQQERERFAELMQLRMYGATHITIQLVSLRDKFTERFELAWEKAKTDVTLHPKWNPELKDRIENNWLVPLSAYLALQGSIEFPFTYNHLLDLCMDGLIRQNKLCNRADEVTNFWSLISCAQQKGELINEKDYLIKSKSRLKTNKMRDGYEFGEPRQILMLRKNTAFNVYQKFGREMNVGTLPNESIEYYLQISPEYLGVATSAERFKRINSNGQPVQNYVLEGGKPKCKIITEQDRPLCFSYNEVCEHYGINLSTFLSDSLDDEPTETKHEELPF</sequence>
<dbReference type="InterPro" id="IPR036977">
    <property type="entry name" value="DNA_primase_Znf_CHC2"/>
</dbReference>
<dbReference type="Pfam" id="PF10410">
    <property type="entry name" value="DnaB_bind"/>
    <property type="match status" value="1"/>
</dbReference>
<evidence type="ECO:0000256" key="1">
    <source>
        <dbReference type="ARBA" id="ARBA00022723"/>
    </source>
</evidence>